<name>A0ABQ8V738_9AGAR</name>
<evidence type="ECO:0000313" key="10">
    <source>
        <dbReference type="Proteomes" id="UP001150217"/>
    </source>
</evidence>
<feature type="region of interest" description="Disordered" evidence="8">
    <location>
        <begin position="421"/>
        <end position="445"/>
    </location>
</feature>
<evidence type="ECO:0000256" key="1">
    <source>
        <dbReference type="ARBA" id="ARBA00004123"/>
    </source>
</evidence>
<feature type="region of interest" description="Disordered" evidence="8">
    <location>
        <begin position="654"/>
        <end position="692"/>
    </location>
</feature>
<keyword evidence="4" id="KW-0498">Mitosis</keyword>
<gene>
    <name evidence="9" type="ORF">C8R41DRAFT_922943</name>
</gene>
<comment type="caution">
    <text evidence="9">The sequence shown here is derived from an EMBL/GenBank/DDBJ whole genome shotgun (WGS) entry which is preliminary data.</text>
</comment>
<feature type="compositionally biased region" description="Acidic residues" evidence="8">
    <location>
        <begin position="683"/>
        <end position="692"/>
    </location>
</feature>
<dbReference type="EMBL" id="JANVFT010000066">
    <property type="protein sequence ID" value="KAJ4477940.1"/>
    <property type="molecule type" value="Genomic_DNA"/>
</dbReference>
<keyword evidence="6" id="KW-0539">Nucleus</keyword>
<protein>
    <submittedName>
        <fullName evidence="9">Uncharacterized protein</fullName>
    </submittedName>
</protein>
<dbReference type="Pfam" id="PF10345">
    <property type="entry name" value="Cohesin_load"/>
    <property type="match status" value="1"/>
</dbReference>
<evidence type="ECO:0000256" key="2">
    <source>
        <dbReference type="ARBA" id="ARBA00008585"/>
    </source>
</evidence>
<feature type="region of interest" description="Disordered" evidence="8">
    <location>
        <begin position="1"/>
        <end position="55"/>
    </location>
</feature>
<dbReference type="Proteomes" id="UP001150217">
    <property type="component" value="Unassembled WGS sequence"/>
</dbReference>
<organism evidence="9 10">
    <name type="scientific">Lentinula lateritia</name>
    <dbReference type="NCBI Taxonomy" id="40482"/>
    <lineage>
        <taxon>Eukaryota</taxon>
        <taxon>Fungi</taxon>
        <taxon>Dikarya</taxon>
        <taxon>Basidiomycota</taxon>
        <taxon>Agaricomycotina</taxon>
        <taxon>Agaricomycetes</taxon>
        <taxon>Agaricomycetidae</taxon>
        <taxon>Agaricales</taxon>
        <taxon>Marasmiineae</taxon>
        <taxon>Omphalotaceae</taxon>
        <taxon>Lentinula</taxon>
    </lineage>
</organism>
<proteinExistence type="inferred from homology"/>
<comment type="similarity">
    <text evidence="2">Belongs to the SCC4/mau-2 family.</text>
</comment>
<feature type="compositionally biased region" description="Polar residues" evidence="8">
    <location>
        <begin position="307"/>
        <end position="316"/>
    </location>
</feature>
<evidence type="ECO:0000256" key="7">
    <source>
        <dbReference type="ARBA" id="ARBA00023306"/>
    </source>
</evidence>
<keyword evidence="10" id="KW-1185">Reference proteome</keyword>
<feature type="compositionally biased region" description="Low complexity" evidence="8">
    <location>
        <begin position="424"/>
        <end position="439"/>
    </location>
</feature>
<comment type="subcellular location">
    <subcellularLocation>
        <location evidence="1">Nucleus</location>
    </subcellularLocation>
</comment>
<sequence>MEGIDASTTGSSSSSVSSSSSPRSAKRRKLDEDVEMSDTLILSSSPLTEPDVQEEEEEKLSLNPLPDSILLLSMPYILIHPPNHQLHAHSLCMSLLALRRCLKIPGLSPDVECRALTSLAEVGMIVIDGGFSQQELHVWANGIEPEVEEATSKGLMIAQKHPSLRIYRSQLTFLAAQLAAWQNNIKFARMLLRRLLTTYLPSDPPHIIYTAHLKLISHLITPIDAQTRPNAMAPNGSPTKLSQDVRQTMTAIQAMQKHAAQYGHTGVILLTRVLCLRQLVSSGLWDQVSEALAETEEALELEFSSEQDPSTDQPAGQSLRKGLRVTDLNTVHMNPPSPTKNSMNTKPSDTTEVRPSSESASAPAPPLKVFSTYFERSMALHTLIIGVVFCTYVGRVSDASQRLAHLHALLDAGALRFDKKPSNPVSTSATTSPEASPTADGSNTANTANIEATLHKTQESDDAACGIVRIALSEPSLPLYVQTTHPRILYILAFLVSCVAKKDPVGRRPKRKIFAVEGLSTWERELKKELNLPSFASMGDLEGIDLRLAKIKADLMCELVGVSIMRSEFEAAEQTLSVLIAHLRNADLFSSFACRITLHHAHLAHARGQTDRAMQCYEAAEAFAEERGDDFVRVSARAGRACLKIGLSRDKECSKKEREEEAKHKTKRKTRAKSRERKVDGENAMEVDEDTAVVEPETPVEEFEDVQKLAEDVVEACRGMGGTMWSVGRVIEACLTDEILKSKQHLKSALSFASSAGDNHLRALILALVASHYFHTATDDALGMLAMCENLAAGLGAAVKPATGTSGKEKTGDAIGNAPLRTWVSDRSLGNRHLFANTSKGTNVDGRSRNLQEDWKYTRSEETGSCESCITEPDTKIGKTTCEVLIEGLPL</sequence>
<evidence type="ECO:0000256" key="3">
    <source>
        <dbReference type="ARBA" id="ARBA00022618"/>
    </source>
</evidence>
<feature type="compositionally biased region" description="Low complexity" evidence="8">
    <location>
        <begin position="11"/>
        <end position="21"/>
    </location>
</feature>
<evidence type="ECO:0000256" key="4">
    <source>
        <dbReference type="ARBA" id="ARBA00022776"/>
    </source>
</evidence>
<dbReference type="InterPro" id="IPR019440">
    <property type="entry name" value="MAU2"/>
</dbReference>
<feature type="compositionally biased region" description="Polar residues" evidence="8">
    <location>
        <begin position="1"/>
        <end position="10"/>
    </location>
</feature>
<accession>A0ABQ8V738</accession>
<feature type="compositionally biased region" description="Polar residues" evidence="8">
    <location>
        <begin position="339"/>
        <end position="354"/>
    </location>
</feature>
<evidence type="ECO:0000256" key="5">
    <source>
        <dbReference type="ARBA" id="ARBA00022829"/>
    </source>
</evidence>
<keyword evidence="5" id="KW-0159">Chromosome partition</keyword>
<evidence type="ECO:0000256" key="8">
    <source>
        <dbReference type="SAM" id="MobiDB-lite"/>
    </source>
</evidence>
<feature type="compositionally biased region" description="Basic residues" evidence="8">
    <location>
        <begin position="664"/>
        <end position="676"/>
    </location>
</feature>
<feature type="compositionally biased region" description="Basic and acidic residues" evidence="8">
    <location>
        <begin position="654"/>
        <end position="663"/>
    </location>
</feature>
<feature type="region of interest" description="Disordered" evidence="8">
    <location>
        <begin position="300"/>
        <end position="365"/>
    </location>
</feature>
<keyword evidence="7" id="KW-0131">Cell cycle</keyword>
<evidence type="ECO:0000313" key="9">
    <source>
        <dbReference type="EMBL" id="KAJ4477940.1"/>
    </source>
</evidence>
<keyword evidence="3" id="KW-0132">Cell division</keyword>
<evidence type="ECO:0000256" key="6">
    <source>
        <dbReference type="ARBA" id="ARBA00023242"/>
    </source>
</evidence>
<reference evidence="9" key="1">
    <citation type="submission" date="2022-08" db="EMBL/GenBank/DDBJ databases">
        <title>A Global Phylogenomic Analysis of the Shiitake Genus Lentinula.</title>
        <authorList>
            <consortium name="DOE Joint Genome Institute"/>
            <person name="Sierra-Patev S."/>
            <person name="Min B."/>
            <person name="Naranjo-Ortiz M."/>
            <person name="Looney B."/>
            <person name="Konkel Z."/>
            <person name="Slot J.C."/>
            <person name="Sakamoto Y."/>
            <person name="Steenwyk J.L."/>
            <person name="Rokas A."/>
            <person name="Carro J."/>
            <person name="Camarero S."/>
            <person name="Ferreira P."/>
            <person name="Molpeceres G."/>
            <person name="Ruiz-Duenas F.J."/>
            <person name="Serrano A."/>
            <person name="Henrissat B."/>
            <person name="Drula E."/>
            <person name="Hughes K.W."/>
            <person name="Mata J.L."/>
            <person name="Ishikawa N.K."/>
            <person name="Vargas-Isla R."/>
            <person name="Ushijima S."/>
            <person name="Smith C.A."/>
            <person name="Ahrendt S."/>
            <person name="Andreopoulos W."/>
            <person name="He G."/>
            <person name="Labutti K."/>
            <person name="Lipzen A."/>
            <person name="Ng V."/>
            <person name="Riley R."/>
            <person name="Sandor L."/>
            <person name="Barry K."/>
            <person name="Martinez A.T."/>
            <person name="Xiao Y."/>
            <person name="Gibbons J.G."/>
            <person name="Terashima K."/>
            <person name="Grigoriev I.V."/>
            <person name="Hibbett D.S."/>
        </authorList>
    </citation>
    <scope>NUCLEOTIDE SEQUENCE</scope>
    <source>
        <strain evidence="9">RHP3577 ss4</strain>
    </source>
</reference>